<dbReference type="Pfam" id="PF08239">
    <property type="entry name" value="SH3_3"/>
    <property type="match status" value="1"/>
</dbReference>
<evidence type="ECO:0000256" key="7">
    <source>
        <dbReference type="SAM" id="Phobius"/>
    </source>
</evidence>
<organism evidence="10 11">
    <name type="scientific">Shewanella khirikhana</name>
    <dbReference type="NCBI Taxonomy" id="1965282"/>
    <lineage>
        <taxon>Bacteria</taxon>
        <taxon>Pseudomonadati</taxon>
        <taxon>Pseudomonadota</taxon>
        <taxon>Gammaproteobacteria</taxon>
        <taxon>Alteromonadales</taxon>
        <taxon>Shewanellaceae</taxon>
        <taxon>Shewanella</taxon>
    </lineage>
</organism>
<protein>
    <submittedName>
        <fullName evidence="10">SH3 domain-containing protein</fullName>
    </submittedName>
</protein>
<feature type="domain" description="SH3b" evidence="9">
    <location>
        <begin position="22"/>
        <end position="89"/>
    </location>
</feature>
<evidence type="ECO:0000256" key="2">
    <source>
        <dbReference type="ARBA" id="ARBA00022692"/>
    </source>
</evidence>
<evidence type="ECO:0000259" key="9">
    <source>
        <dbReference type="PROSITE" id="PS51781"/>
    </source>
</evidence>
<dbReference type="InterPro" id="IPR016476">
    <property type="entry name" value="SH3_dom_pro"/>
</dbReference>
<evidence type="ECO:0000256" key="1">
    <source>
        <dbReference type="ARBA" id="ARBA00004167"/>
    </source>
</evidence>
<dbReference type="NCBIfam" id="TIGR04211">
    <property type="entry name" value="SH3_and_anchor"/>
    <property type="match status" value="1"/>
</dbReference>
<reference evidence="11" key="1">
    <citation type="submission" date="2017-03" db="EMBL/GenBank/DDBJ databases">
        <title>Full genome sequence of a non-lethal Shewanella isolate that potentiates virulence of Vibio parahaemolyticus causing acute hepatopancreatic necrosis disease (AHPND) in shrimp.</title>
        <authorList>
            <person name="Prachumwat A."/>
            <person name="Sritunyalucksana K."/>
        </authorList>
    </citation>
    <scope>NUCLEOTIDE SEQUENCE [LARGE SCALE GENOMIC DNA]</scope>
    <source>
        <strain evidence="11">TH2012</strain>
    </source>
</reference>
<keyword evidence="6" id="KW-0175">Coiled coil</keyword>
<dbReference type="Proteomes" id="UP000278437">
    <property type="component" value="Chromosome"/>
</dbReference>
<dbReference type="EMBL" id="CP020373">
    <property type="protein sequence ID" value="AZQ11636.1"/>
    <property type="molecule type" value="Genomic_DNA"/>
</dbReference>
<dbReference type="SMART" id="SM00287">
    <property type="entry name" value="SH3b"/>
    <property type="match status" value="1"/>
</dbReference>
<feature type="signal peptide" evidence="8">
    <location>
        <begin position="1"/>
        <end position="22"/>
    </location>
</feature>
<feature type="coiled-coil region" evidence="6">
    <location>
        <begin position="88"/>
        <end position="164"/>
    </location>
</feature>
<evidence type="ECO:0000256" key="4">
    <source>
        <dbReference type="ARBA" id="ARBA00022989"/>
    </source>
</evidence>
<proteinExistence type="predicted"/>
<evidence type="ECO:0000313" key="11">
    <source>
        <dbReference type="Proteomes" id="UP000278437"/>
    </source>
</evidence>
<name>A0ABM7DPN5_9GAMM</name>
<keyword evidence="11" id="KW-1185">Reference proteome</keyword>
<gene>
    <name evidence="10" type="ORF">STH12_02567</name>
</gene>
<dbReference type="Gene3D" id="2.30.30.40">
    <property type="entry name" value="SH3 Domains"/>
    <property type="match status" value="1"/>
</dbReference>
<keyword evidence="4 7" id="KW-1133">Transmembrane helix</keyword>
<evidence type="ECO:0000313" key="10">
    <source>
        <dbReference type="EMBL" id="AZQ11636.1"/>
    </source>
</evidence>
<evidence type="ECO:0000256" key="6">
    <source>
        <dbReference type="SAM" id="Coils"/>
    </source>
</evidence>
<evidence type="ECO:0000256" key="3">
    <source>
        <dbReference type="ARBA" id="ARBA00022729"/>
    </source>
</evidence>
<keyword evidence="5 7" id="KW-0472">Membrane</keyword>
<keyword evidence="3 8" id="KW-0732">Signal</keyword>
<keyword evidence="2 7" id="KW-0812">Transmembrane</keyword>
<feature type="transmembrane region" description="Helical" evidence="7">
    <location>
        <begin position="170"/>
        <end position="190"/>
    </location>
</feature>
<accession>A0ABM7DPN5</accession>
<dbReference type="InterPro" id="IPR003646">
    <property type="entry name" value="SH3-like_bac-type"/>
</dbReference>
<evidence type="ECO:0000256" key="8">
    <source>
        <dbReference type="SAM" id="SignalP"/>
    </source>
</evidence>
<comment type="subcellular location">
    <subcellularLocation>
        <location evidence="1">Membrane</location>
        <topology evidence="1">Single-pass membrane protein</topology>
    </subcellularLocation>
</comment>
<evidence type="ECO:0000256" key="5">
    <source>
        <dbReference type="ARBA" id="ARBA00023136"/>
    </source>
</evidence>
<sequence length="203" mass="22220">MLSVLRPLFLAGALLLSPALMADGQSRVISDDIYVYLHNGPGTSFRILGSVSAGTPVTFTGETSNDYAKIVDHRGREGWVRADALSSDKSLRQKLEEAEQALSDSKAELASVREEFKDSAGTIGNLREQLARADELVRAATADKASAEEARDKAQAEAESLRDNERIRHWQEGGIIAAIGLFLGVILVYLPRPQRKRAGRWMN</sequence>
<feature type="chain" id="PRO_5045750422" evidence="8">
    <location>
        <begin position="23"/>
        <end position="203"/>
    </location>
</feature>
<dbReference type="PROSITE" id="PS51781">
    <property type="entry name" value="SH3B"/>
    <property type="match status" value="1"/>
</dbReference>
<dbReference type="PIRSF" id="PIRSF006158">
    <property type="entry name" value="UCP006158_SH3"/>
    <property type="match status" value="1"/>
</dbReference>